<dbReference type="Gene3D" id="3.10.10.10">
    <property type="entry name" value="HIV Type 1 Reverse Transcriptase, subunit A, domain 1"/>
    <property type="match status" value="1"/>
</dbReference>
<dbReference type="GO" id="GO:0000502">
    <property type="term" value="C:proteasome complex"/>
    <property type="evidence" value="ECO:0007669"/>
    <property type="project" value="UniProtKB-KW"/>
</dbReference>
<keyword evidence="5" id="KW-0963">Cytoplasm</keyword>
<evidence type="ECO:0000256" key="8">
    <source>
        <dbReference type="ARBA" id="ARBA00022695"/>
    </source>
</evidence>
<dbReference type="Gene3D" id="3.30.70.270">
    <property type="match status" value="2"/>
</dbReference>
<keyword evidence="7" id="KW-0808">Transferase</keyword>
<dbReference type="GO" id="GO:0008233">
    <property type="term" value="F:peptidase activity"/>
    <property type="evidence" value="ECO:0007669"/>
    <property type="project" value="UniProtKB-KW"/>
</dbReference>
<dbReference type="AlphaFoldDB" id="A0AAV1LL10"/>
<keyword evidence="16" id="KW-0539">Nucleus</keyword>
<dbReference type="GO" id="GO:0005634">
    <property type="term" value="C:nucleus"/>
    <property type="evidence" value="ECO:0007669"/>
    <property type="project" value="UniProtKB-SubCell"/>
</dbReference>
<dbReference type="InterPro" id="IPR041588">
    <property type="entry name" value="Integrase_H2C2"/>
</dbReference>
<dbReference type="GO" id="GO:0015074">
    <property type="term" value="P:DNA integration"/>
    <property type="evidence" value="ECO:0007669"/>
    <property type="project" value="InterPro"/>
</dbReference>
<dbReference type="CDD" id="cd19502">
    <property type="entry name" value="RecA-like_PAN_like"/>
    <property type="match status" value="1"/>
</dbReference>
<dbReference type="FunFam" id="3.30.420.10:FF:000032">
    <property type="entry name" value="Retrovirus-related Pol polyprotein from transposon 297-like Protein"/>
    <property type="match status" value="1"/>
</dbReference>
<dbReference type="GO" id="GO:0005737">
    <property type="term" value="C:cytoplasm"/>
    <property type="evidence" value="ECO:0007669"/>
    <property type="project" value="UniProtKB-SubCell"/>
</dbReference>
<evidence type="ECO:0000259" key="17">
    <source>
        <dbReference type="PROSITE" id="PS50878"/>
    </source>
</evidence>
<keyword evidence="12" id="KW-0378">Hydrolase</keyword>
<evidence type="ECO:0000259" key="18">
    <source>
        <dbReference type="PROSITE" id="PS50994"/>
    </source>
</evidence>
<dbReference type="GO" id="GO:0004519">
    <property type="term" value="F:endonuclease activity"/>
    <property type="evidence" value="ECO:0007669"/>
    <property type="project" value="UniProtKB-KW"/>
</dbReference>
<keyword evidence="13" id="KW-0067">ATP-binding</keyword>
<dbReference type="EC" id="2.7.7.49" evidence="4"/>
<dbReference type="FunFam" id="1.10.8.60:FF:000008">
    <property type="entry name" value="26S protease regulatory subunit 10B"/>
    <property type="match status" value="1"/>
</dbReference>
<keyword evidence="20" id="KW-1185">Reference proteome</keyword>
<keyword evidence="10" id="KW-0547">Nucleotide-binding</keyword>
<dbReference type="CDD" id="cd09274">
    <property type="entry name" value="RNase_HI_RT_Ty3"/>
    <property type="match status" value="1"/>
</dbReference>
<dbReference type="GO" id="GO:0042575">
    <property type="term" value="C:DNA polymerase complex"/>
    <property type="evidence" value="ECO:0007669"/>
    <property type="project" value="UniProtKB-ARBA"/>
</dbReference>
<evidence type="ECO:0000256" key="12">
    <source>
        <dbReference type="ARBA" id="ARBA00022801"/>
    </source>
</evidence>
<evidence type="ECO:0000256" key="13">
    <source>
        <dbReference type="ARBA" id="ARBA00022840"/>
    </source>
</evidence>
<dbReference type="GO" id="GO:0016887">
    <property type="term" value="F:ATP hydrolysis activity"/>
    <property type="evidence" value="ECO:0007669"/>
    <property type="project" value="InterPro"/>
</dbReference>
<evidence type="ECO:0000313" key="20">
    <source>
        <dbReference type="Proteomes" id="UP001314205"/>
    </source>
</evidence>
<dbReference type="PROSITE" id="PS50994">
    <property type="entry name" value="INTEGRASE"/>
    <property type="match status" value="1"/>
</dbReference>
<keyword evidence="15" id="KW-0647">Proteasome</keyword>
<keyword evidence="6" id="KW-0645">Protease</keyword>
<dbReference type="GO" id="GO:0003964">
    <property type="term" value="F:RNA-directed DNA polymerase activity"/>
    <property type="evidence" value="ECO:0007669"/>
    <property type="project" value="UniProtKB-KW"/>
</dbReference>
<evidence type="ECO:0000256" key="10">
    <source>
        <dbReference type="ARBA" id="ARBA00022741"/>
    </source>
</evidence>
<dbReference type="Gene3D" id="3.40.50.300">
    <property type="entry name" value="P-loop containing nucleotide triphosphate hydrolases"/>
    <property type="match status" value="2"/>
</dbReference>
<evidence type="ECO:0000256" key="1">
    <source>
        <dbReference type="ARBA" id="ARBA00004123"/>
    </source>
</evidence>
<evidence type="ECO:0000256" key="6">
    <source>
        <dbReference type="ARBA" id="ARBA00022670"/>
    </source>
</evidence>
<dbReference type="PANTHER" id="PTHR37984:SF5">
    <property type="entry name" value="PROTEIN NYNRIN-LIKE"/>
    <property type="match status" value="1"/>
</dbReference>
<protein>
    <recommendedName>
        <fullName evidence="4">RNA-directed DNA polymerase</fullName>
        <ecNumber evidence="4">2.7.7.49</ecNumber>
    </recommendedName>
</protein>
<dbReference type="EMBL" id="CAVLGL010000090">
    <property type="protein sequence ID" value="CAK1594737.1"/>
    <property type="molecule type" value="Genomic_DNA"/>
</dbReference>
<comment type="similarity">
    <text evidence="3">Belongs to the AAA ATPase family.</text>
</comment>
<comment type="subcellular location">
    <subcellularLocation>
        <location evidence="2">Cytoplasm</location>
    </subcellularLocation>
    <subcellularLocation>
        <location evidence="1">Nucleus</location>
    </subcellularLocation>
</comment>
<dbReference type="FunFam" id="3.40.50.300:FF:003803">
    <property type="entry name" value="Uncharacterized protein"/>
    <property type="match status" value="1"/>
</dbReference>
<evidence type="ECO:0000256" key="5">
    <source>
        <dbReference type="ARBA" id="ARBA00022490"/>
    </source>
</evidence>
<sequence>MIEGMVKDGVIEPSSSPWCSPVVLVKKKDGSMRFCVDYRRLNDVTKKDSYPLPRIDDTLDMLTGVKWFSTLDLKSGYWQVEIDPKDKEKTAFSTGKGLWQFKVMPFGLCNAPATFERLMELVLTGLIGDACLVYLDDIIIVGRTFEEHLQNLERVLMKIQSANLKLSPKKCSLFKRQVSFLGYVVSEEGIRTDPEKIAAVKEWPVPKDKTQVRAFLGLCSYYRRFVKNFADIAKPLHKLTEEKRQFCWDESCDIAFQELKNRLCKTPILGYPDAGKEFIVDTDASDIGLGGVLSQRNGDQEIVIAYFSKSLSKPERNYCVTRRELLAVVKSLQHFSKYLLGRKFHLRTDHAALKWLLQFKNPEGQVARWIELLQEYDFVIEHRSGKSHGNADALSRRPCPEDCKHCTRQEGKEVVSVRMLRTDQLSNEWKDSLQHAQQEDSDIKPILEWMKASAPKPKWSDVSAMSSTTKSYWAQWDSLLIQDGVLCRKWENGRGDRCHLQMVVPKAKVPDILQLYHSGCSGGHLGVKRTLLKIRERFYWVHCRDDVEDWCRKCTSCAAVKGPQIRSRGALKLYNVGAPWERIAIDVAGPFPETESGNKYFMVVMDYFTKWPEVFAIPNQEASTVADKLVHEVFCRFGVPLEIHSDQGRNFESQIFQETCRVMGTQKTRTTSYHPQSDGMVERFNQTLERYLAKVVEKRQRDWDRHIQPFLLSYRSAVHESTSVTPALANFGRELRLPADLITGIPPDAPRSITDYANDLRNKMNDIYEHVRQTGQQTSEKMKTRYDRKMNNKGFDEGSLVWLHNPVRSKGKSPKLQAKWDGPYRIVTRINDVVSSAIVDKYIGESARLIREMFNYARDHQPCIIFMDEIDAIGGRRFSEGTSADREIQRTLMELLNQMDGFDSLGQVKIIMATNRPDTLDPALLRPGRLDRKIEIPLPNEQARLEILKIHAAPIAKHGEMDYEAVVKLSDTFNGADQRNVCTEAGLFAIRAEREYIIQVDPLVYNMSHEDPGDVTYSAIGGLQEQIRQLREVIELPLLNPELFVRVGITPPKGCLLYGPPGTGKTLLARAVASQLDANFLKVVSSAIVDKYIGESARMIREMFNYARDHQPCIIFMDEIDAIGGRRFSEGTSADREIQRTLMELLNQMDGFDSLGQVKIIMATNRPDTLDPALLRPGRLDRKIEIPLPNEQARLEILKIHAAPIAKHGEMDYEAVVKLSDTFNGADLRNVCTEAGLFAIRAEREYIIQEDLMKAVRKVADNKKLESKLDYKPV</sequence>
<gene>
    <name evidence="19" type="ORF">PARMNEM_LOCUS14322</name>
</gene>
<name>A0AAV1LL10_9NEOP</name>
<evidence type="ECO:0000256" key="11">
    <source>
        <dbReference type="ARBA" id="ARBA00022759"/>
    </source>
</evidence>
<dbReference type="InterPro" id="IPR003959">
    <property type="entry name" value="ATPase_AAA_core"/>
</dbReference>
<feature type="domain" description="Reverse transcriptase" evidence="17">
    <location>
        <begin position="6"/>
        <end position="185"/>
    </location>
</feature>
<evidence type="ECO:0000256" key="7">
    <source>
        <dbReference type="ARBA" id="ARBA00022679"/>
    </source>
</evidence>
<dbReference type="PANTHER" id="PTHR37984">
    <property type="entry name" value="PROTEIN CBG26694"/>
    <property type="match status" value="1"/>
</dbReference>
<dbReference type="Pfam" id="PF17862">
    <property type="entry name" value="AAA_lid_3"/>
    <property type="match status" value="1"/>
</dbReference>
<dbReference type="Proteomes" id="UP001314205">
    <property type="component" value="Unassembled WGS sequence"/>
</dbReference>
<evidence type="ECO:0000313" key="19">
    <source>
        <dbReference type="EMBL" id="CAK1594737.1"/>
    </source>
</evidence>
<dbReference type="InterPro" id="IPR027417">
    <property type="entry name" value="P-loop_NTPase"/>
</dbReference>
<dbReference type="FunFam" id="1.10.340.70:FF:000001">
    <property type="entry name" value="Retrovirus-related Pol polyprotein from transposon gypsy-like Protein"/>
    <property type="match status" value="1"/>
</dbReference>
<keyword evidence="9" id="KW-0540">Nuclease</keyword>
<evidence type="ECO:0000256" key="3">
    <source>
        <dbReference type="ARBA" id="ARBA00006914"/>
    </source>
</evidence>
<dbReference type="Pfam" id="PF17921">
    <property type="entry name" value="Integrase_H2C2"/>
    <property type="match status" value="1"/>
</dbReference>
<dbReference type="FunFam" id="3.40.50.300:FF:000034">
    <property type="entry name" value="26S protease regulatory subunit 10B"/>
    <property type="match status" value="1"/>
</dbReference>
<proteinExistence type="inferred from homology"/>
<dbReference type="InterPro" id="IPR003593">
    <property type="entry name" value="AAA+_ATPase"/>
</dbReference>
<dbReference type="FunFam" id="3.10.10.10:FF:000007">
    <property type="entry name" value="Retrovirus-related Pol polyprotein from transposon 17.6-like Protein"/>
    <property type="match status" value="1"/>
</dbReference>
<dbReference type="SUPFAM" id="SSF52540">
    <property type="entry name" value="P-loop containing nucleoside triphosphate hydrolases"/>
    <property type="match status" value="2"/>
</dbReference>
<accession>A0AAV1LL10</accession>
<feature type="domain" description="Integrase catalytic" evidence="18">
    <location>
        <begin position="575"/>
        <end position="734"/>
    </location>
</feature>
<dbReference type="FunFam" id="3.10.20.370:FF:000001">
    <property type="entry name" value="Retrovirus-related Pol polyprotein from transposon 17.6-like protein"/>
    <property type="match status" value="1"/>
</dbReference>
<dbReference type="PROSITE" id="PS00674">
    <property type="entry name" value="AAA"/>
    <property type="match status" value="2"/>
</dbReference>
<organism evidence="19 20">
    <name type="scientific">Parnassius mnemosyne</name>
    <name type="common">clouded apollo</name>
    <dbReference type="NCBI Taxonomy" id="213953"/>
    <lineage>
        <taxon>Eukaryota</taxon>
        <taxon>Metazoa</taxon>
        <taxon>Ecdysozoa</taxon>
        <taxon>Arthropoda</taxon>
        <taxon>Hexapoda</taxon>
        <taxon>Insecta</taxon>
        <taxon>Pterygota</taxon>
        <taxon>Neoptera</taxon>
        <taxon>Endopterygota</taxon>
        <taxon>Lepidoptera</taxon>
        <taxon>Glossata</taxon>
        <taxon>Ditrysia</taxon>
        <taxon>Papilionoidea</taxon>
        <taxon>Papilionidae</taxon>
        <taxon>Parnassiinae</taxon>
        <taxon>Parnassini</taxon>
        <taxon>Parnassius</taxon>
        <taxon>Driopa</taxon>
    </lineage>
</organism>
<dbReference type="InterPro" id="IPR012337">
    <property type="entry name" value="RNaseH-like_sf"/>
</dbReference>
<keyword evidence="14" id="KW-0695">RNA-directed DNA polymerase</keyword>
<evidence type="ECO:0000256" key="15">
    <source>
        <dbReference type="ARBA" id="ARBA00022942"/>
    </source>
</evidence>
<dbReference type="SUPFAM" id="SSF56672">
    <property type="entry name" value="DNA/RNA polymerases"/>
    <property type="match status" value="1"/>
</dbReference>
<dbReference type="InterPro" id="IPR041569">
    <property type="entry name" value="AAA_lid_3"/>
</dbReference>
<dbReference type="FunFam" id="3.30.70.270:FF:000020">
    <property type="entry name" value="Transposon Tf2-6 polyprotein-like Protein"/>
    <property type="match status" value="1"/>
</dbReference>
<dbReference type="Gene3D" id="3.10.20.370">
    <property type="match status" value="1"/>
</dbReference>
<dbReference type="InterPro" id="IPR043128">
    <property type="entry name" value="Rev_trsase/Diguanyl_cyclase"/>
</dbReference>
<evidence type="ECO:0000256" key="4">
    <source>
        <dbReference type="ARBA" id="ARBA00012493"/>
    </source>
</evidence>
<evidence type="ECO:0000256" key="2">
    <source>
        <dbReference type="ARBA" id="ARBA00004496"/>
    </source>
</evidence>
<dbReference type="InterPro" id="IPR000477">
    <property type="entry name" value="RT_dom"/>
</dbReference>
<reference evidence="19 20" key="1">
    <citation type="submission" date="2023-11" db="EMBL/GenBank/DDBJ databases">
        <authorList>
            <person name="Hedman E."/>
            <person name="Englund M."/>
            <person name="Stromberg M."/>
            <person name="Nyberg Akerstrom W."/>
            <person name="Nylinder S."/>
            <person name="Jareborg N."/>
            <person name="Kallberg Y."/>
            <person name="Kronander E."/>
        </authorList>
    </citation>
    <scope>NUCLEOTIDE SEQUENCE [LARGE SCALE GENOMIC DNA]</scope>
</reference>
<dbReference type="GO" id="GO:0006508">
    <property type="term" value="P:proteolysis"/>
    <property type="evidence" value="ECO:0007669"/>
    <property type="project" value="UniProtKB-KW"/>
</dbReference>
<dbReference type="GO" id="GO:0003676">
    <property type="term" value="F:nucleic acid binding"/>
    <property type="evidence" value="ECO:0007669"/>
    <property type="project" value="InterPro"/>
</dbReference>
<dbReference type="Gene3D" id="3.30.420.10">
    <property type="entry name" value="Ribonuclease H-like superfamily/Ribonuclease H"/>
    <property type="match status" value="1"/>
</dbReference>
<evidence type="ECO:0000256" key="16">
    <source>
        <dbReference type="ARBA" id="ARBA00023242"/>
    </source>
</evidence>
<dbReference type="InterPro" id="IPR041373">
    <property type="entry name" value="RT_RNaseH"/>
</dbReference>
<dbReference type="GO" id="GO:0005524">
    <property type="term" value="F:ATP binding"/>
    <property type="evidence" value="ECO:0007669"/>
    <property type="project" value="UniProtKB-KW"/>
</dbReference>
<dbReference type="Pfam" id="PF00665">
    <property type="entry name" value="rve"/>
    <property type="match status" value="1"/>
</dbReference>
<dbReference type="InterPro" id="IPR050951">
    <property type="entry name" value="Retrovirus_Pol_polyprotein"/>
</dbReference>
<keyword evidence="8" id="KW-0548">Nucleotidyltransferase</keyword>
<dbReference type="InterPro" id="IPR001584">
    <property type="entry name" value="Integrase_cat-core"/>
</dbReference>
<dbReference type="Gene3D" id="1.10.340.70">
    <property type="match status" value="1"/>
</dbReference>
<dbReference type="InterPro" id="IPR036397">
    <property type="entry name" value="RNaseH_sf"/>
</dbReference>
<dbReference type="Gene3D" id="1.10.8.60">
    <property type="match status" value="2"/>
</dbReference>
<comment type="caution">
    <text evidence="19">The sequence shown here is derived from an EMBL/GenBank/DDBJ whole genome shotgun (WGS) entry which is preliminary data.</text>
</comment>
<dbReference type="CDD" id="cd01647">
    <property type="entry name" value="RT_LTR"/>
    <property type="match status" value="1"/>
</dbReference>
<dbReference type="PROSITE" id="PS50878">
    <property type="entry name" value="RT_POL"/>
    <property type="match status" value="1"/>
</dbReference>
<dbReference type="Pfam" id="PF17917">
    <property type="entry name" value="RT_RNaseH"/>
    <property type="match status" value="1"/>
</dbReference>
<dbReference type="Pfam" id="PF00078">
    <property type="entry name" value="RVT_1"/>
    <property type="match status" value="1"/>
</dbReference>
<dbReference type="InterPro" id="IPR003960">
    <property type="entry name" value="ATPase_AAA_CS"/>
</dbReference>
<dbReference type="Pfam" id="PF00004">
    <property type="entry name" value="AAA"/>
    <property type="match status" value="2"/>
</dbReference>
<evidence type="ECO:0000256" key="9">
    <source>
        <dbReference type="ARBA" id="ARBA00022722"/>
    </source>
</evidence>
<keyword evidence="11" id="KW-0255">Endonuclease</keyword>
<dbReference type="SMART" id="SM00382">
    <property type="entry name" value="AAA"/>
    <property type="match status" value="2"/>
</dbReference>
<dbReference type="InterPro" id="IPR043502">
    <property type="entry name" value="DNA/RNA_pol_sf"/>
</dbReference>
<dbReference type="SUPFAM" id="SSF53098">
    <property type="entry name" value="Ribonuclease H-like"/>
    <property type="match status" value="1"/>
</dbReference>
<evidence type="ECO:0000256" key="14">
    <source>
        <dbReference type="ARBA" id="ARBA00022918"/>
    </source>
</evidence>